<dbReference type="Gene3D" id="2.130.10.10">
    <property type="entry name" value="YVTN repeat-like/Quinoprotein amine dehydrogenase"/>
    <property type="match status" value="1"/>
</dbReference>
<dbReference type="GO" id="GO:0032040">
    <property type="term" value="C:small-subunit processome"/>
    <property type="evidence" value="ECO:0007669"/>
    <property type="project" value="TreeGrafter"/>
</dbReference>
<evidence type="ECO:0000256" key="2">
    <source>
        <dbReference type="ARBA" id="ARBA00022737"/>
    </source>
</evidence>
<proteinExistence type="predicted"/>
<keyword evidence="1 3" id="KW-0853">WD repeat</keyword>
<dbReference type="GO" id="GO:0030515">
    <property type="term" value="F:snoRNA binding"/>
    <property type="evidence" value="ECO:0007669"/>
    <property type="project" value="TreeGrafter"/>
</dbReference>
<evidence type="ECO:0000256" key="3">
    <source>
        <dbReference type="PROSITE-ProRule" id="PRU00221"/>
    </source>
</evidence>
<feature type="repeat" description="WD" evidence="3">
    <location>
        <begin position="61"/>
        <end position="102"/>
    </location>
</feature>
<dbReference type="InterPro" id="IPR036322">
    <property type="entry name" value="WD40_repeat_dom_sf"/>
</dbReference>
<dbReference type="PROSITE" id="PS50082">
    <property type="entry name" value="WD_REPEATS_2"/>
    <property type="match status" value="1"/>
</dbReference>
<dbReference type="Pfam" id="PF12894">
    <property type="entry name" value="ANAPC4_WD40"/>
    <property type="match status" value="1"/>
</dbReference>
<keyword evidence="2" id="KW-0677">Repeat</keyword>
<dbReference type="InterPro" id="IPR024977">
    <property type="entry name" value="Apc4-like_WD40_dom"/>
</dbReference>
<gene>
    <name evidence="5" type="ORF">TSIB3V08_LOCUS4331</name>
</gene>
<dbReference type="InterPro" id="IPR051570">
    <property type="entry name" value="TBC1_cilium_biogenesis"/>
</dbReference>
<organism evidence="5">
    <name type="scientific">Timema shepardi</name>
    <name type="common">Walking stick</name>
    <dbReference type="NCBI Taxonomy" id="629360"/>
    <lineage>
        <taxon>Eukaryota</taxon>
        <taxon>Metazoa</taxon>
        <taxon>Ecdysozoa</taxon>
        <taxon>Arthropoda</taxon>
        <taxon>Hexapoda</taxon>
        <taxon>Insecta</taxon>
        <taxon>Pterygota</taxon>
        <taxon>Neoptera</taxon>
        <taxon>Polyneoptera</taxon>
        <taxon>Phasmatodea</taxon>
        <taxon>Timematodea</taxon>
        <taxon>Timematoidea</taxon>
        <taxon>Timematidae</taxon>
        <taxon>Timema</taxon>
    </lineage>
</organism>
<name>A0A7R9AUF4_TIMSH</name>
<evidence type="ECO:0000313" key="5">
    <source>
        <dbReference type="EMBL" id="CAD7260146.1"/>
    </source>
</evidence>
<dbReference type="PANTHER" id="PTHR19853">
    <property type="entry name" value="WD REPEAT CONTAINING PROTEIN 3 WDR3"/>
    <property type="match status" value="1"/>
</dbReference>
<dbReference type="SMART" id="SM00320">
    <property type="entry name" value="WD40"/>
    <property type="match status" value="2"/>
</dbReference>
<evidence type="ECO:0000256" key="1">
    <source>
        <dbReference type="ARBA" id="ARBA00022574"/>
    </source>
</evidence>
<dbReference type="PROSITE" id="PS51257">
    <property type="entry name" value="PROKAR_LIPOPROTEIN"/>
    <property type="match status" value="1"/>
</dbReference>
<dbReference type="InterPro" id="IPR001680">
    <property type="entry name" value="WD40_rpt"/>
</dbReference>
<dbReference type="GO" id="GO:0030490">
    <property type="term" value="P:maturation of SSU-rRNA"/>
    <property type="evidence" value="ECO:0007669"/>
    <property type="project" value="TreeGrafter"/>
</dbReference>
<sequence>MGLTKQYLSYVPAGNFNIIASAGCNVVFLTLEGQDGRFVGAAACEDVVVWDLRLGEKALVLPGDKHQVTCLAACPDKQHLAVGYRDGSVKVFNLKTGENTTVFSGHRADITCLVYDADGHRLVSGSKGPASLAAGSKSSLYL</sequence>
<dbReference type="SUPFAM" id="SSF50978">
    <property type="entry name" value="WD40 repeat-like"/>
    <property type="match status" value="1"/>
</dbReference>
<dbReference type="GO" id="GO:0034388">
    <property type="term" value="C:Pwp2p-containing subcomplex of 90S preribosome"/>
    <property type="evidence" value="ECO:0007669"/>
    <property type="project" value="TreeGrafter"/>
</dbReference>
<dbReference type="InterPro" id="IPR015943">
    <property type="entry name" value="WD40/YVTN_repeat-like_dom_sf"/>
</dbReference>
<dbReference type="PANTHER" id="PTHR19853:SF0">
    <property type="entry name" value="WD REPEAT-CONTAINING PROTEIN 3"/>
    <property type="match status" value="1"/>
</dbReference>
<protein>
    <recommendedName>
        <fullName evidence="4">Anaphase-promoting complex subunit 4-like WD40 domain-containing protein</fullName>
    </recommendedName>
</protein>
<reference evidence="5" key="1">
    <citation type="submission" date="2020-11" db="EMBL/GenBank/DDBJ databases">
        <authorList>
            <person name="Tran Van P."/>
        </authorList>
    </citation>
    <scope>NUCLEOTIDE SEQUENCE</scope>
</reference>
<accession>A0A7R9AUF4</accession>
<evidence type="ECO:0000259" key="4">
    <source>
        <dbReference type="Pfam" id="PF12894"/>
    </source>
</evidence>
<feature type="domain" description="Anaphase-promoting complex subunit 4-like WD40" evidence="4">
    <location>
        <begin position="62"/>
        <end position="115"/>
    </location>
</feature>
<dbReference type="EMBL" id="OC001538">
    <property type="protein sequence ID" value="CAD7260146.1"/>
    <property type="molecule type" value="Genomic_DNA"/>
</dbReference>
<dbReference type="AlphaFoldDB" id="A0A7R9AUF4"/>